<dbReference type="AlphaFoldDB" id="A0A450WYX1"/>
<dbReference type="EMBL" id="CAADFN010000113">
    <property type="protein sequence ID" value="VFK22252.1"/>
    <property type="molecule type" value="Genomic_DNA"/>
</dbReference>
<reference evidence="1" key="1">
    <citation type="submission" date="2019-02" db="EMBL/GenBank/DDBJ databases">
        <authorList>
            <person name="Gruber-Vodicka R. H."/>
            <person name="Seah K. B. B."/>
        </authorList>
    </citation>
    <scope>NUCLEOTIDE SEQUENCE</scope>
    <source>
        <strain evidence="1">BECK_BY7</strain>
    </source>
</reference>
<accession>A0A450WYX1</accession>
<gene>
    <name evidence="1" type="ORF">BECKLFY1418C_GA0070996_11137</name>
</gene>
<proteinExistence type="predicted"/>
<sequence length="58" mass="6677">MSRKVDTIMMDPSPYLHNIDKIRSPIRHGERKAADTVRAFVFNIANARHSYVPEPQTP</sequence>
<organism evidence="1">
    <name type="scientific">Candidatus Kentrum sp. LFY</name>
    <dbReference type="NCBI Taxonomy" id="2126342"/>
    <lineage>
        <taxon>Bacteria</taxon>
        <taxon>Pseudomonadati</taxon>
        <taxon>Pseudomonadota</taxon>
        <taxon>Gammaproteobacteria</taxon>
        <taxon>Candidatus Kentrum</taxon>
    </lineage>
</organism>
<evidence type="ECO:0000313" key="1">
    <source>
        <dbReference type="EMBL" id="VFK22252.1"/>
    </source>
</evidence>
<name>A0A450WYX1_9GAMM</name>
<protein>
    <submittedName>
        <fullName evidence="1">Uncharacterized protein</fullName>
    </submittedName>
</protein>